<protein>
    <submittedName>
        <fullName evidence="1">Uncharacterized protein</fullName>
    </submittedName>
</protein>
<sequence>MSRTVVHVVGTGTIGEPLIGLLCDFKEDLGIDEVTFHKNTPLTTDRSKVRSLMNRGARLTTYEKNFDGFNTIGLKPELNAESAIDRASVVIDCTPKGFGHENKKRFYQKYLHNTKGFIAQGSEYGFGKMYARGINDIALINGEDKF</sequence>
<gene>
    <name evidence="1" type="ORF">METZ01_LOCUS443553</name>
</gene>
<dbReference type="EMBL" id="UINC01181150">
    <property type="protein sequence ID" value="SVD90699.1"/>
    <property type="molecule type" value="Genomic_DNA"/>
</dbReference>
<feature type="non-terminal residue" evidence="1">
    <location>
        <position position="146"/>
    </location>
</feature>
<dbReference type="CDD" id="cd02278">
    <property type="entry name" value="GAPDH_II_N"/>
    <property type="match status" value="1"/>
</dbReference>
<proteinExistence type="predicted"/>
<evidence type="ECO:0000313" key="1">
    <source>
        <dbReference type="EMBL" id="SVD90699.1"/>
    </source>
</evidence>
<reference evidence="1" key="1">
    <citation type="submission" date="2018-05" db="EMBL/GenBank/DDBJ databases">
        <authorList>
            <person name="Lanie J.A."/>
            <person name="Ng W.-L."/>
            <person name="Kazmierczak K.M."/>
            <person name="Andrzejewski T.M."/>
            <person name="Davidsen T.M."/>
            <person name="Wayne K.J."/>
            <person name="Tettelin H."/>
            <person name="Glass J.I."/>
            <person name="Rusch D."/>
            <person name="Podicherti R."/>
            <person name="Tsui H.-C.T."/>
            <person name="Winkler M.E."/>
        </authorList>
    </citation>
    <scope>NUCLEOTIDE SEQUENCE</scope>
</reference>
<organism evidence="1">
    <name type="scientific">marine metagenome</name>
    <dbReference type="NCBI Taxonomy" id="408172"/>
    <lineage>
        <taxon>unclassified sequences</taxon>
        <taxon>metagenomes</taxon>
        <taxon>ecological metagenomes</taxon>
    </lineage>
</organism>
<dbReference type="Gene3D" id="3.40.50.720">
    <property type="entry name" value="NAD(P)-binding Rossmann-like Domain"/>
    <property type="match status" value="1"/>
</dbReference>
<dbReference type="AlphaFoldDB" id="A0A382Z684"/>
<name>A0A382Z684_9ZZZZ</name>
<accession>A0A382Z684</accession>